<keyword evidence="5 6" id="KW-0472">Membrane</keyword>
<evidence type="ECO:0000313" key="9">
    <source>
        <dbReference type="WBParaSite" id="ALUE_0000691001-mRNA-1"/>
    </source>
</evidence>
<keyword evidence="8" id="KW-1185">Reference proteome</keyword>
<dbReference type="Proteomes" id="UP000036681">
    <property type="component" value="Unplaced"/>
</dbReference>
<feature type="transmembrane region" description="Helical" evidence="6">
    <location>
        <begin position="131"/>
        <end position="155"/>
    </location>
</feature>
<evidence type="ECO:0000256" key="2">
    <source>
        <dbReference type="ARBA" id="ARBA00022448"/>
    </source>
</evidence>
<evidence type="ECO:0000259" key="7">
    <source>
        <dbReference type="Pfam" id="PF01490"/>
    </source>
</evidence>
<feature type="transmembrane region" description="Helical" evidence="6">
    <location>
        <begin position="46"/>
        <end position="65"/>
    </location>
</feature>
<organism evidence="8 9">
    <name type="scientific">Ascaris lumbricoides</name>
    <name type="common">Giant roundworm</name>
    <dbReference type="NCBI Taxonomy" id="6252"/>
    <lineage>
        <taxon>Eukaryota</taxon>
        <taxon>Metazoa</taxon>
        <taxon>Ecdysozoa</taxon>
        <taxon>Nematoda</taxon>
        <taxon>Chromadorea</taxon>
        <taxon>Rhabditida</taxon>
        <taxon>Spirurina</taxon>
        <taxon>Ascaridomorpha</taxon>
        <taxon>Ascaridoidea</taxon>
        <taxon>Ascarididae</taxon>
        <taxon>Ascaris</taxon>
    </lineage>
</organism>
<feature type="transmembrane region" description="Helical" evidence="6">
    <location>
        <begin position="71"/>
        <end position="92"/>
    </location>
</feature>
<comment type="subcellular location">
    <subcellularLocation>
        <location evidence="1">Membrane</location>
    </subcellularLocation>
</comment>
<feature type="domain" description="Amino acid transporter transmembrane" evidence="7">
    <location>
        <begin position="45"/>
        <end position="437"/>
    </location>
</feature>
<keyword evidence="2" id="KW-0813">Transport</keyword>
<feature type="transmembrane region" description="Helical" evidence="6">
    <location>
        <begin position="378"/>
        <end position="402"/>
    </location>
</feature>
<dbReference type="PANTHER" id="PTHR48017">
    <property type="entry name" value="OS05G0424000 PROTEIN-RELATED"/>
    <property type="match status" value="1"/>
</dbReference>
<proteinExistence type="predicted"/>
<feature type="transmembrane region" description="Helical" evidence="6">
    <location>
        <begin position="271"/>
        <end position="294"/>
    </location>
</feature>
<dbReference type="Pfam" id="PF01490">
    <property type="entry name" value="Aa_trans"/>
    <property type="match status" value="1"/>
</dbReference>
<keyword evidence="4 6" id="KW-1133">Transmembrane helix</keyword>
<name>A0A0M3HVE2_ASCLU</name>
<dbReference type="InterPro" id="IPR013057">
    <property type="entry name" value="AA_transpt_TM"/>
</dbReference>
<feature type="transmembrane region" description="Helical" evidence="6">
    <location>
        <begin position="314"/>
        <end position="334"/>
    </location>
</feature>
<protein>
    <submittedName>
        <fullName evidence="9">Aa_trans domain-containing protein</fullName>
    </submittedName>
</protein>
<evidence type="ECO:0000256" key="1">
    <source>
        <dbReference type="ARBA" id="ARBA00004370"/>
    </source>
</evidence>
<dbReference type="AlphaFoldDB" id="A0A0M3HVE2"/>
<reference evidence="9" key="1">
    <citation type="submission" date="2017-02" db="UniProtKB">
        <authorList>
            <consortium name="WormBaseParasite"/>
        </authorList>
    </citation>
    <scope>IDENTIFICATION</scope>
</reference>
<evidence type="ECO:0000256" key="3">
    <source>
        <dbReference type="ARBA" id="ARBA00022692"/>
    </source>
</evidence>
<evidence type="ECO:0000313" key="8">
    <source>
        <dbReference type="Proteomes" id="UP000036681"/>
    </source>
</evidence>
<dbReference type="WBParaSite" id="ALUE_0000691001-mRNA-1">
    <property type="protein sequence ID" value="ALUE_0000691001-mRNA-1"/>
    <property type="gene ID" value="ALUE_0000691001"/>
</dbReference>
<evidence type="ECO:0000256" key="4">
    <source>
        <dbReference type="ARBA" id="ARBA00022989"/>
    </source>
</evidence>
<feature type="transmembrane region" description="Helical" evidence="6">
    <location>
        <begin position="238"/>
        <end position="259"/>
    </location>
</feature>
<feature type="transmembrane region" description="Helical" evidence="6">
    <location>
        <begin position="161"/>
        <end position="183"/>
    </location>
</feature>
<accession>A0A0M3HVE2</accession>
<feature type="transmembrane region" description="Helical" evidence="6">
    <location>
        <begin position="195"/>
        <end position="218"/>
    </location>
</feature>
<dbReference type="FunFam" id="1.20.1740.10:FF:000052">
    <property type="entry name" value="Lysine histidine transporter-like 3"/>
    <property type="match status" value="1"/>
</dbReference>
<evidence type="ECO:0000256" key="6">
    <source>
        <dbReference type="SAM" id="Phobius"/>
    </source>
</evidence>
<dbReference type="GO" id="GO:0016020">
    <property type="term" value="C:membrane"/>
    <property type="evidence" value="ECO:0007669"/>
    <property type="project" value="UniProtKB-SubCell"/>
</dbReference>
<evidence type="ECO:0000256" key="5">
    <source>
        <dbReference type="ARBA" id="ARBA00023136"/>
    </source>
</evidence>
<sequence length="534" mass="58654">MPRSSAPTVLNTLMESPRDEGYSLVNSTATVEDAAFGRKFRNIHGMGWLITCLFIVGETAGGGLIAMPTAVISTGLLGGIIIILLGAIICAYTGNQLSENWTILQERWPEYRHHCRKPYPAMGYRALGPKFMSIVSLCLDVTQFGTAVVFMLLAAKNLENFLHMYGGIQVGFCYLVVIVGVFMLPFTMLKSPKDFWWAVIGAMITTTVAVGLIIFGSSMDYSTCAPHNAYPPMRMSKFFMSFGTVMFAYGGHGAFPTIQHDMKKPYHFRRSVFLAFTIICMMYAPVSVIGYSAYGNSLHDSIIPSLQNLWIQQAVNVLITLHVVLALTIVFNPINQEFEEMLNVPQGLQFGVKRILCRSAMMAAVVFVAETVPEFGVLLDLVGGSTITLMALIFPVIFNLFLHAGHKKHEGKLAASGENWITISEFAVGVIGGLAATWSAMNVMLGAEFSPPCYAGIFRSAPAVLDNATIPFSIRPKLSFPGFFRQLQLAYYTRCSMLSVSLSICCSFVVKSVSRVEIVIYCLMFLLVSLSSRS</sequence>
<keyword evidence="3 6" id="KW-0812">Transmembrane</keyword>
<dbReference type="Gene3D" id="1.20.1740.10">
    <property type="entry name" value="Amino acid/polyamine transporter I"/>
    <property type="match status" value="1"/>
</dbReference>
<feature type="transmembrane region" description="Helical" evidence="6">
    <location>
        <begin position="355"/>
        <end position="372"/>
    </location>
</feature>